<feature type="compositionally biased region" description="Acidic residues" evidence="1">
    <location>
        <begin position="83"/>
        <end position="98"/>
    </location>
</feature>
<feature type="region of interest" description="Disordered" evidence="1">
    <location>
        <begin position="77"/>
        <end position="135"/>
    </location>
</feature>
<dbReference type="Proteomes" id="UP000678393">
    <property type="component" value="Unassembled WGS sequence"/>
</dbReference>
<dbReference type="OrthoDB" id="6159593at2759"/>
<sequence>MSSYALSATPTQDHHNLHHVASGINNSSSTSIHQHNGFYYPFPSNFDKFQQAYQNANLLNYGSKPNFSVSHILDLKRGGSNFNDEDEEDDEEEDSDDNVDNKGLPNLASSNGNSTQPSSHNAMFSSGADVGSPIQHRQSLSHNLLHLHHSHNNNSSSNSSFQCQGSQSPREHSRLADRTPPSPRCGRSSEETPPMLINSGKLMIGVNALDSGHHDDNNN</sequence>
<dbReference type="EMBL" id="CAJHNH020000775">
    <property type="protein sequence ID" value="CAG5119764.1"/>
    <property type="molecule type" value="Genomic_DNA"/>
</dbReference>
<organism evidence="2 3">
    <name type="scientific">Candidula unifasciata</name>
    <dbReference type="NCBI Taxonomy" id="100452"/>
    <lineage>
        <taxon>Eukaryota</taxon>
        <taxon>Metazoa</taxon>
        <taxon>Spiralia</taxon>
        <taxon>Lophotrochozoa</taxon>
        <taxon>Mollusca</taxon>
        <taxon>Gastropoda</taxon>
        <taxon>Heterobranchia</taxon>
        <taxon>Euthyneura</taxon>
        <taxon>Panpulmonata</taxon>
        <taxon>Eupulmonata</taxon>
        <taxon>Stylommatophora</taxon>
        <taxon>Helicina</taxon>
        <taxon>Helicoidea</taxon>
        <taxon>Geomitridae</taxon>
        <taxon>Candidula</taxon>
    </lineage>
</organism>
<feature type="region of interest" description="Disordered" evidence="1">
    <location>
        <begin position="148"/>
        <end position="196"/>
    </location>
</feature>
<evidence type="ECO:0000256" key="1">
    <source>
        <dbReference type="SAM" id="MobiDB-lite"/>
    </source>
</evidence>
<gene>
    <name evidence="2" type="ORF">CUNI_LOCUS5322</name>
</gene>
<evidence type="ECO:0000313" key="2">
    <source>
        <dbReference type="EMBL" id="CAG5119764.1"/>
    </source>
</evidence>
<protein>
    <submittedName>
        <fullName evidence="2">Uncharacterized protein</fullName>
    </submittedName>
</protein>
<feature type="non-terminal residue" evidence="2">
    <location>
        <position position="219"/>
    </location>
</feature>
<name>A0A8S3YRP2_9EUPU</name>
<reference evidence="2" key="1">
    <citation type="submission" date="2021-04" db="EMBL/GenBank/DDBJ databases">
        <authorList>
            <consortium name="Molecular Ecology Group"/>
        </authorList>
    </citation>
    <scope>NUCLEOTIDE SEQUENCE</scope>
</reference>
<dbReference type="AlphaFoldDB" id="A0A8S3YRP2"/>
<comment type="caution">
    <text evidence="2">The sequence shown here is derived from an EMBL/GenBank/DDBJ whole genome shotgun (WGS) entry which is preliminary data.</text>
</comment>
<accession>A0A8S3YRP2</accession>
<proteinExistence type="predicted"/>
<keyword evidence="3" id="KW-1185">Reference proteome</keyword>
<evidence type="ECO:0000313" key="3">
    <source>
        <dbReference type="Proteomes" id="UP000678393"/>
    </source>
</evidence>
<feature type="compositionally biased region" description="Polar residues" evidence="1">
    <location>
        <begin position="107"/>
        <end position="124"/>
    </location>
</feature>